<dbReference type="PROSITE" id="PS00589">
    <property type="entry name" value="PTS_HPR_SER"/>
    <property type="match status" value="1"/>
</dbReference>
<dbReference type="InterPro" id="IPR050399">
    <property type="entry name" value="HPr"/>
</dbReference>
<dbReference type="Gene3D" id="3.30.1340.10">
    <property type="entry name" value="HPr-like"/>
    <property type="match status" value="1"/>
</dbReference>
<keyword evidence="4" id="KW-0963">Cytoplasm</keyword>
<dbReference type="InterPro" id="IPR001020">
    <property type="entry name" value="PTS_HPr_His_P_site"/>
</dbReference>
<dbReference type="RefSeq" id="WP_251871329.1">
    <property type="nucleotide sequence ID" value="NZ_CP098755.1"/>
</dbReference>
<dbReference type="PANTHER" id="PTHR33705">
    <property type="entry name" value="PHOSPHOCARRIER PROTEIN HPR"/>
    <property type="match status" value="1"/>
</dbReference>
<dbReference type="InterPro" id="IPR035895">
    <property type="entry name" value="HPr-like_sf"/>
</dbReference>
<keyword evidence="5" id="KW-0813">Transport</keyword>
<evidence type="ECO:0000313" key="9">
    <source>
        <dbReference type="Proteomes" id="UP001056500"/>
    </source>
</evidence>
<evidence type="ECO:0000256" key="5">
    <source>
        <dbReference type="ARBA" id="ARBA00022597"/>
    </source>
</evidence>
<dbReference type="SUPFAM" id="SSF55594">
    <property type="entry name" value="HPr-like"/>
    <property type="match status" value="1"/>
</dbReference>
<dbReference type="Pfam" id="PF00381">
    <property type="entry name" value="PTS-HPr"/>
    <property type="match status" value="1"/>
</dbReference>
<evidence type="ECO:0000313" key="8">
    <source>
        <dbReference type="EMBL" id="USG64213.1"/>
    </source>
</evidence>
<feature type="domain" description="HPr" evidence="7">
    <location>
        <begin position="1"/>
        <end position="86"/>
    </location>
</feature>
<organism evidence="8 9">
    <name type="scientific">Brevibacillus ruminantium</name>
    <dbReference type="NCBI Taxonomy" id="2950604"/>
    <lineage>
        <taxon>Bacteria</taxon>
        <taxon>Bacillati</taxon>
        <taxon>Bacillota</taxon>
        <taxon>Bacilli</taxon>
        <taxon>Bacillales</taxon>
        <taxon>Paenibacillaceae</taxon>
        <taxon>Brevibacillus</taxon>
    </lineage>
</organism>
<dbReference type="InterPro" id="IPR000032">
    <property type="entry name" value="HPr-like"/>
</dbReference>
<protein>
    <recommendedName>
        <fullName evidence="3">Phosphocarrier protein HPr</fullName>
    </recommendedName>
</protein>
<evidence type="ECO:0000256" key="6">
    <source>
        <dbReference type="ARBA" id="ARBA00022683"/>
    </source>
</evidence>
<dbReference type="PRINTS" id="PR00107">
    <property type="entry name" value="PHOSPHOCPHPR"/>
</dbReference>
<dbReference type="PROSITE" id="PS51350">
    <property type="entry name" value="PTS_HPR_DOM"/>
    <property type="match status" value="1"/>
</dbReference>
<comment type="function">
    <text evidence="1">General (non sugar-specific) component of the phosphoenolpyruvate-dependent sugar phosphotransferase system (sugar PTS). This major carbohydrate active-transport system catalyzes the phosphorylation of incoming sugar substrates concomitantly with their translocation across the cell membrane. The phosphoryl group from phosphoenolpyruvate (PEP) is transferred to the phosphoryl carrier protein HPr by enzyme I. Phospho-HPr then transfers it to the PTS EIIA domain.</text>
</comment>
<dbReference type="NCBIfam" id="TIGR01003">
    <property type="entry name" value="PTS_HPr_family"/>
    <property type="match status" value="1"/>
</dbReference>
<evidence type="ECO:0000256" key="2">
    <source>
        <dbReference type="ARBA" id="ARBA00004496"/>
    </source>
</evidence>
<evidence type="ECO:0000256" key="3">
    <source>
        <dbReference type="ARBA" id="ARBA00020422"/>
    </source>
</evidence>
<dbReference type="CDD" id="cd00367">
    <property type="entry name" value="PTS-HPr_like"/>
    <property type="match status" value="1"/>
</dbReference>
<evidence type="ECO:0000256" key="1">
    <source>
        <dbReference type="ARBA" id="ARBA00003681"/>
    </source>
</evidence>
<evidence type="ECO:0000259" key="7">
    <source>
        <dbReference type="PROSITE" id="PS51350"/>
    </source>
</evidence>
<reference evidence="8" key="1">
    <citation type="submission" date="2022-06" db="EMBL/GenBank/DDBJ databases">
        <title>Genome sequencing of Brevibacillus sp. BB3-R1.</title>
        <authorList>
            <person name="Heo J."/>
            <person name="Lee D."/>
            <person name="Won M."/>
            <person name="Han B.-H."/>
            <person name="Hong S.-B."/>
            <person name="Kwon S.-W."/>
        </authorList>
    </citation>
    <scope>NUCLEOTIDE SEQUENCE</scope>
    <source>
        <strain evidence="8">BB3-R1</strain>
    </source>
</reference>
<name>A0ABY4WAM1_9BACL</name>
<dbReference type="EMBL" id="CP098755">
    <property type="protein sequence ID" value="USG64213.1"/>
    <property type="molecule type" value="Genomic_DNA"/>
</dbReference>
<keyword evidence="9" id="KW-1185">Reference proteome</keyword>
<comment type="subcellular location">
    <subcellularLocation>
        <location evidence="2">Cytoplasm</location>
    </subcellularLocation>
</comment>
<gene>
    <name evidence="8" type="ORF">NDK47_18905</name>
</gene>
<evidence type="ECO:0000256" key="4">
    <source>
        <dbReference type="ARBA" id="ARBA00022490"/>
    </source>
</evidence>
<sequence>MREKQVVVHLPQGLHARPATLFVKTATSFSSEIGLIKGDKSVNAKSIIGVMSLAVANGESVKLTADGSDEEEALVALAAFLGQGAE</sequence>
<dbReference type="PANTHER" id="PTHR33705:SF2">
    <property type="entry name" value="PHOSPHOCARRIER PROTEIN NPR"/>
    <property type="match status" value="1"/>
</dbReference>
<dbReference type="PROSITE" id="PS00369">
    <property type="entry name" value="PTS_HPR_HIS"/>
    <property type="match status" value="1"/>
</dbReference>
<accession>A0ABY4WAM1</accession>
<dbReference type="InterPro" id="IPR002114">
    <property type="entry name" value="PTS_HPr_Ser_P_site"/>
</dbReference>
<dbReference type="Proteomes" id="UP001056500">
    <property type="component" value="Chromosome"/>
</dbReference>
<keyword evidence="5" id="KW-0762">Sugar transport</keyword>
<proteinExistence type="predicted"/>
<keyword evidence="6" id="KW-0598">Phosphotransferase system</keyword>